<sequence length="72" mass="7717">MISQVKSAVVGAYTNNTNEGKRSDRTASQKAEASISSQGDTSKIDQIKNDIASGQYKVNLEALSQKIADELL</sequence>
<name>A0A5P8NYZ8_9BACT</name>
<dbReference type="OrthoDB" id="5334873at2"/>
<reference evidence="3 4" key="1">
    <citation type="submission" date="2019-09" db="EMBL/GenBank/DDBJ databases">
        <title>Sulfurimonas gotlandica sp. nov., a chemoautotrophic and psychrotolerant epsilonproteobacterium isolated from a pelagic redoxcline, and an emended description of the genus Sulfurimonas.</title>
        <authorList>
            <person name="Wang S."/>
            <person name="Jiang L."/>
            <person name="Shao S."/>
        </authorList>
    </citation>
    <scope>NUCLEOTIDE SEQUENCE [LARGE SCALE GENOMIC DNA]</scope>
    <source>
        <strain evidence="3 4">GYSZ_1</strain>
    </source>
</reference>
<protein>
    <submittedName>
        <fullName evidence="3">Flagellar biosynthesis anti-sigma factor FlgM</fullName>
    </submittedName>
</protein>
<feature type="region of interest" description="Disordered" evidence="1">
    <location>
        <begin position="12"/>
        <end position="41"/>
    </location>
</feature>
<keyword evidence="3" id="KW-0969">Cilium</keyword>
<keyword evidence="4" id="KW-1185">Reference proteome</keyword>
<accession>A0A5P8NYZ8</accession>
<evidence type="ECO:0000313" key="4">
    <source>
        <dbReference type="Proteomes" id="UP000326944"/>
    </source>
</evidence>
<feature type="domain" description="Anti-sigma-28 factor FlgM C-terminal" evidence="2">
    <location>
        <begin position="27"/>
        <end position="68"/>
    </location>
</feature>
<dbReference type="RefSeq" id="WP_152306573.1">
    <property type="nucleotide sequence ID" value="NZ_CP043617.1"/>
</dbReference>
<evidence type="ECO:0000313" key="3">
    <source>
        <dbReference type="EMBL" id="QFR48630.1"/>
    </source>
</evidence>
<dbReference type="InterPro" id="IPR031316">
    <property type="entry name" value="FlgM_C"/>
</dbReference>
<dbReference type="Pfam" id="PF04316">
    <property type="entry name" value="FlgM"/>
    <property type="match status" value="1"/>
</dbReference>
<dbReference type="KEGG" id="sulg:FJR48_02360"/>
<dbReference type="Proteomes" id="UP000326944">
    <property type="component" value="Chromosome"/>
</dbReference>
<keyword evidence="3" id="KW-0282">Flagellum</keyword>
<feature type="compositionally biased region" description="Polar residues" evidence="1">
    <location>
        <begin position="28"/>
        <end position="41"/>
    </location>
</feature>
<evidence type="ECO:0000259" key="2">
    <source>
        <dbReference type="Pfam" id="PF04316"/>
    </source>
</evidence>
<organism evidence="3 4">
    <name type="scientific">Sulfurimonas lithotrophica</name>
    <dbReference type="NCBI Taxonomy" id="2590022"/>
    <lineage>
        <taxon>Bacteria</taxon>
        <taxon>Pseudomonadati</taxon>
        <taxon>Campylobacterota</taxon>
        <taxon>Epsilonproteobacteria</taxon>
        <taxon>Campylobacterales</taxon>
        <taxon>Sulfurimonadaceae</taxon>
        <taxon>Sulfurimonas</taxon>
    </lineage>
</organism>
<proteinExistence type="predicted"/>
<dbReference type="InterPro" id="IPR035890">
    <property type="entry name" value="Anti-sigma-28_factor_FlgM_sf"/>
</dbReference>
<dbReference type="EMBL" id="CP043617">
    <property type="protein sequence ID" value="QFR48630.1"/>
    <property type="molecule type" value="Genomic_DNA"/>
</dbReference>
<keyword evidence="3" id="KW-0966">Cell projection</keyword>
<gene>
    <name evidence="3" type="ORF">FJR48_02360</name>
</gene>
<dbReference type="SUPFAM" id="SSF101498">
    <property type="entry name" value="Anti-sigma factor FlgM"/>
    <property type="match status" value="1"/>
</dbReference>
<evidence type="ECO:0000256" key="1">
    <source>
        <dbReference type="SAM" id="MobiDB-lite"/>
    </source>
</evidence>
<dbReference type="AlphaFoldDB" id="A0A5P8NYZ8"/>